<dbReference type="EMBL" id="UYRU01118704">
    <property type="protein sequence ID" value="VDN45747.1"/>
    <property type="molecule type" value="Genomic_DNA"/>
</dbReference>
<sequence>MPRESLMRAIEESLCLENGSLLLFSPVQQQQQQLESIVGTAYAVTVGETIAVWNTTLKLTDQCPCDILTAAAAAAATTTTVCAMLSTSPNRPVVGATEMGGLADFHIVKLTDVQQVIKGNVGQSLSETELNHCAGWRGLRRLLRKWSSVYS</sequence>
<dbReference type="AlphaFoldDB" id="A0A3P7PMC6"/>
<reference evidence="1 2" key="1">
    <citation type="submission" date="2018-11" db="EMBL/GenBank/DDBJ databases">
        <authorList>
            <consortium name="Pathogen Informatics"/>
        </authorList>
    </citation>
    <scope>NUCLEOTIDE SEQUENCE [LARGE SCALE GENOMIC DNA]</scope>
</reference>
<evidence type="ECO:0000313" key="2">
    <source>
        <dbReference type="Proteomes" id="UP000281553"/>
    </source>
</evidence>
<dbReference type="Proteomes" id="UP000281553">
    <property type="component" value="Unassembled WGS sequence"/>
</dbReference>
<proteinExistence type="predicted"/>
<name>A0A3P7PMC6_DIBLA</name>
<protein>
    <submittedName>
        <fullName evidence="1">Uncharacterized protein</fullName>
    </submittedName>
</protein>
<gene>
    <name evidence="1" type="ORF">DILT_LOCUS19691</name>
</gene>
<organism evidence="1 2">
    <name type="scientific">Dibothriocephalus latus</name>
    <name type="common">Fish tapeworm</name>
    <name type="synonym">Diphyllobothrium latum</name>
    <dbReference type="NCBI Taxonomy" id="60516"/>
    <lineage>
        <taxon>Eukaryota</taxon>
        <taxon>Metazoa</taxon>
        <taxon>Spiralia</taxon>
        <taxon>Lophotrochozoa</taxon>
        <taxon>Platyhelminthes</taxon>
        <taxon>Cestoda</taxon>
        <taxon>Eucestoda</taxon>
        <taxon>Diphyllobothriidea</taxon>
        <taxon>Diphyllobothriidae</taxon>
        <taxon>Dibothriocephalus</taxon>
    </lineage>
</organism>
<keyword evidence="2" id="KW-1185">Reference proteome</keyword>
<evidence type="ECO:0000313" key="1">
    <source>
        <dbReference type="EMBL" id="VDN45747.1"/>
    </source>
</evidence>
<accession>A0A3P7PMC6</accession>